<dbReference type="SMART" id="SM00086">
    <property type="entry name" value="PAC"/>
    <property type="match status" value="2"/>
</dbReference>
<proteinExistence type="predicted"/>
<dbReference type="InterPro" id="IPR013767">
    <property type="entry name" value="PAS_fold"/>
</dbReference>
<dbReference type="InterPro" id="IPR052155">
    <property type="entry name" value="Biofilm_reg_signaling"/>
</dbReference>
<reference evidence="5 6" key="1">
    <citation type="submission" date="2020-08" db="EMBL/GenBank/DDBJ databases">
        <title>Genome sequencing of Purple Non-Sulfur Bacteria from various extreme environments.</title>
        <authorList>
            <person name="Mayer M."/>
        </authorList>
    </citation>
    <scope>NUCLEOTIDE SEQUENCE [LARGE SCALE GENOMIC DNA]</scope>
    <source>
        <strain evidence="5 6">JA131</strain>
    </source>
</reference>
<evidence type="ECO:0000259" key="4">
    <source>
        <dbReference type="PROSITE" id="PS50885"/>
    </source>
</evidence>
<feature type="domain" description="PAS" evidence="2">
    <location>
        <begin position="647"/>
        <end position="690"/>
    </location>
</feature>
<dbReference type="GO" id="GO:0007165">
    <property type="term" value="P:signal transduction"/>
    <property type="evidence" value="ECO:0007669"/>
    <property type="project" value="InterPro"/>
</dbReference>
<dbReference type="InterPro" id="IPR001610">
    <property type="entry name" value="PAC"/>
</dbReference>
<accession>A0A7W6RCJ8</accession>
<evidence type="ECO:0000313" key="5">
    <source>
        <dbReference type="EMBL" id="MBB4265857.1"/>
    </source>
</evidence>
<dbReference type="GO" id="GO:0006355">
    <property type="term" value="P:regulation of DNA-templated transcription"/>
    <property type="evidence" value="ECO:0007669"/>
    <property type="project" value="InterPro"/>
</dbReference>
<keyword evidence="1" id="KW-0472">Membrane</keyword>
<dbReference type="InterPro" id="IPR013655">
    <property type="entry name" value="PAS_fold_3"/>
</dbReference>
<protein>
    <submittedName>
        <fullName evidence="5">PAS domain S-box-containing protein</fullName>
    </submittedName>
</protein>
<evidence type="ECO:0000313" key="6">
    <source>
        <dbReference type="Proteomes" id="UP000554286"/>
    </source>
</evidence>
<dbReference type="SUPFAM" id="SSF55785">
    <property type="entry name" value="PYP-like sensor domain (PAS domain)"/>
    <property type="match status" value="4"/>
</dbReference>
<dbReference type="GO" id="GO:0016020">
    <property type="term" value="C:membrane"/>
    <property type="evidence" value="ECO:0007669"/>
    <property type="project" value="InterPro"/>
</dbReference>
<dbReference type="CDD" id="cd00130">
    <property type="entry name" value="PAS"/>
    <property type="match status" value="3"/>
</dbReference>
<keyword evidence="1" id="KW-0812">Transmembrane</keyword>
<dbReference type="InterPro" id="IPR003660">
    <property type="entry name" value="HAMP_dom"/>
</dbReference>
<dbReference type="PROSITE" id="PS50885">
    <property type="entry name" value="HAMP"/>
    <property type="match status" value="1"/>
</dbReference>
<feature type="domain" description="PAC" evidence="3">
    <location>
        <begin position="839"/>
        <end position="887"/>
    </location>
</feature>
<dbReference type="Gene3D" id="6.10.340.10">
    <property type="match status" value="1"/>
</dbReference>
<dbReference type="NCBIfam" id="TIGR00229">
    <property type="entry name" value="sensory_box"/>
    <property type="match status" value="3"/>
</dbReference>
<dbReference type="Pfam" id="PF12860">
    <property type="entry name" value="PAS_7"/>
    <property type="match status" value="1"/>
</dbReference>
<evidence type="ECO:0000256" key="1">
    <source>
        <dbReference type="SAM" id="Phobius"/>
    </source>
</evidence>
<evidence type="ECO:0000259" key="3">
    <source>
        <dbReference type="PROSITE" id="PS50113"/>
    </source>
</evidence>
<evidence type="ECO:0000259" key="2">
    <source>
        <dbReference type="PROSITE" id="PS50112"/>
    </source>
</evidence>
<dbReference type="PANTHER" id="PTHR44757:SF2">
    <property type="entry name" value="BIOFILM ARCHITECTURE MAINTENANCE PROTEIN MBAA"/>
    <property type="match status" value="1"/>
</dbReference>
<keyword evidence="1" id="KW-1133">Transmembrane helix</keyword>
<dbReference type="Gene3D" id="3.30.450.20">
    <property type="entry name" value="PAS domain"/>
    <property type="match status" value="4"/>
</dbReference>
<feature type="transmembrane region" description="Helical" evidence="1">
    <location>
        <begin position="302"/>
        <end position="321"/>
    </location>
</feature>
<feature type="domain" description="HAMP" evidence="4">
    <location>
        <begin position="323"/>
        <end position="374"/>
    </location>
</feature>
<dbReference type="InterPro" id="IPR035965">
    <property type="entry name" value="PAS-like_dom_sf"/>
</dbReference>
<keyword evidence="6" id="KW-1185">Reference proteome</keyword>
<dbReference type="AlphaFoldDB" id="A0A7W6RCJ8"/>
<name>A0A7W6RCJ8_9PROT</name>
<gene>
    <name evidence="5" type="ORF">GGD89_001482</name>
</gene>
<dbReference type="Pfam" id="PF00672">
    <property type="entry name" value="HAMP"/>
    <property type="match status" value="1"/>
</dbReference>
<dbReference type="SMART" id="SM00304">
    <property type="entry name" value="HAMP"/>
    <property type="match status" value="1"/>
</dbReference>
<sequence>MRTTVSNSLRISMVGMLVLILVSSGLSALSFQQMASRVTVVTHDVLPTFKQADIIKDLARDIDRIAHRIPNTASAFELEALMFRIGALTAELHAAIDALDGVLVEPTEKEAARHDLTLVKTAIDHLHGLMVAREAQRATMRLAMSALDDARARLRRAVMAEAGRQSLVGPAARPPDAPGQSRLIALLHVADLAEMALLDPNPTRVVLHRRQFDRTVNQFLANPGLPHAIGTALRTTHARLGPVFEMRLDALRLDLRIRVAVERLVALDRLIIHVNALTDRIGDHTREAIDRVERTAMTRSPVLLIAALLSILLAVIALGYVNSRVVGRMRRVRKVMQDHVRGNRPPLDVGGGDEIADMARSFRHFVEAVDEQTGKVQRQRDLIKAVLDSMTVGVAAFDKDLRLIAWNQQYLDIRDYPADLARDGTPYAAFMAHDVARREFGDGDPAVILESKLAEARRFAPHASERRRPDGTYIEIRRGAIAGGGFVSLFADITARKRTEEALTRALEDNQRQTDRFRNLTANLPAMVVQFEMRDDGRPHVLYASPDMLAVFGFSGDSQELEDDRTRPLLDRVHAEDLPALEDAFRARLASREDLHQTFRVHDADGRVRWLEAAARAYRSPEGRWLWDGMLLDVTQRTLAEDALRRTEETLRAILDSSPVGAGIVQSDGRLSFANPAMASLLGLSPADLMALPAGTDNTGDTVDDQGLLERLRSGEVILEEEITIQRGDGTPAHVLLTLIPAGEWGSHFGWVYDITERKAAEQVVRAQEERLRAILETSPVGATVVTRDGQFLFANGAAAAMLGLSREAMLNTTARDIYMRPADRDAIVERLVNGQPIHDEDVVLKRRDGRPINALLTLVPTPEGEGFFGWIYDITERKMAEDAVKAKMEELEQFSRIAVGRELRMIGLKREINALRTRLGEGPPYEIAE</sequence>
<dbReference type="PROSITE" id="PS50113">
    <property type="entry name" value="PAC"/>
    <property type="match status" value="2"/>
</dbReference>
<comment type="caution">
    <text evidence="5">The sequence shown here is derived from an EMBL/GenBank/DDBJ whole genome shotgun (WGS) entry which is preliminary data.</text>
</comment>
<dbReference type="InterPro" id="IPR000700">
    <property type="entry name" value="PAS-assoc_C"/>
</dbReference>
<dbReference type="InterPro" id="IPR000014">
    <property type="entry name" value="PAS"/>
</dbReference>
<dbReference type="PROSITE" id="PS50112">
    <property type="entry name" value="PAS"/>
    <property type="match status" value="2"/>
</dbReference>
<dbReference type="EMBL" id="JACIGK010000009">
    <property type="protein sequence ID" value="MBB4265857.1"/>
    <property type="molecule type" value="Genomic_DNA"/>
</dbReference>
<organism evidence="5 6">
    <name type="scientific">Roseospira visakhapatnamensis</name>
    <dbReference type="NCBI Taxonomy" id="390880"/>
    <lineage>
        <taxon>Bacteria</taxon>
        <taxon>Pseudomonadati</taxon>
        <taxon>Pseudomonadota</taxon>
        <taxon>Alphaproteobacteria</taxon>
        <taxon>Rhodospirillales</taxon>
        <taxon>Rhodospirillaceae</taxon>
        <taxon>Roseospira</taxon>
    </lineage>
</organism>
<dbReference type="Pfam" id="PF08447">
    <property type="entry name" value="PAS_3"/>
    <property type="match status" value="1"/>
</dbReference>
<dbReference type="Proteomes" id="UP000554286">
    <property type="component" value="Unassembled WGS sequence"/>
</dbReference>
<dbReference type="PANTHER" id="PTHR44757">
    <property type="entry name" value="DIGUANYLATE CYCLASE DGCP"/>
    <property type="match status" value="1"/>
</dbReference>
<feature type="domain" description="PAC" evidence="3">
    <location>
        <begin position="595"/>
        <end position="646"/>
    </location>
</feature>
<dbReference type="SMART" id="SM00091">
    <property type="entry name" value="PAS"/>
    <property type="match status" value="4"/>
</dbReference>
<dbReference type="RefSeq" id="WP_184043643.1">
    <property type="nucleotide sequence ID" value="NZ_JACIGK010000009.1"/>
</dbReference>
<feature type="domain" description="PAS" evidence="2">
    <location>
        <begin position="768"/>
        <end position="832"/>
    </location>
</feature>
<dbReference type="Pfam" id="PF00989">
    <property type="entry name" value="PAS"/>
    <property type="match status" value="2"/>
</dbReference>